<protein>
    <submittedName>
        <fullName evidence="2">DNA-binding protein</fullName>
    </submittedName>
</protein>
<dbReference type="AlphaFoldDB" id="A0A328BZ99"/>
<dbReference type="RefSeq" id="WP_111749383.1">
    <property type="nucleotide sequence ID" value="NZ_PTPX01000006.1"/>
</dbReference>
<keyword evidence="3" id="KW-1185">Reference proteome</keyword>
<accession>A0A328BZ99</accession>
<gene>
    <name evidence="2" type="ORF">C5N92_02940</name>
</gene>
<evidence type="ECO:0000259" key="1">
    <source>
        <dbReference type="Pfam" id="PF10543"/>
    </source>
</evidence>
<dbReference type="InterPro" id="IPR018873">
    <property type="entry name" value="KilA-N_DNA-bd_domain"/>
</dbReference>
<dbReference type="EMBL" id="PTPX01000006">
    <property type="protein sequence ID" value="RAL19419.1"/>
    <property type="molecule type" value="Genomic_DNA"/>
</dbReference>
<organism evidence="2 3">
    <name type="scientific">Glaesserella australis</name>
    <dbReference type="NCBI Taxonomy" id="2094024"/>
    <lineage>
        <taxon>Bacteria</taxon>
        <taxon>Pseudomonadati</taxon>
        <taxon>Pseudomonadota</taxon>
        <taxon>Gammaproteobacteria</taxon>
        <taxon>Pasteurellales</taxon>
        <taxon>Pasteurellaceae</taxon>
        <taxon>Glaesserella</taxon>
    </lineage>
</organism>
<keyword evidence="2" id="KW-0238">DNA-binding</keyword>
<sequence>MNHLVQIAPEIEPQIFTIRNVQVMLDVHLASLYQVETKVFNQAVKRNLERFPDEFRFQLTEQEWDYLRSQFVTANQSSYRRFLPYAFTEQGIAMLSAVLRSEVAVQVSIKIMQAFVQMRHTLLNNVGVMQRLETVERKQIEMSGQLEQVFLALESNKPQTQGIFFEGETFNAYTFVAELVRKAKSSIILIDNYLDDTVLTLFNKRQSGVVVTLYTKTISKQLELDLARYNSQFEPIAIKQFSKSHDRFLILDRAELYHIGASLKDLGKKWFAFSKMDLSTSRILEQLESENVDD</sequence>
<evidence type="ECO:0000313" key="3">
    <source>
        <dbReference type="Proteomes" id="UP000248689"/>
    </source>
</evidence>
<dbReference type="Pfam" id="PF10543">
    <property type="entry name" value="ORF6N"/>
    <property type="match status" value="1"/>
</dbReference>
<dbReference type="OrthoDB" id="9816206at2"/>
<proteinExistence type="predicted"/>
<feature type="domain" description="KilA-N DNA-binding" evidence="1">
    <location>
        <begin position="14"/>
        <end position="98"/>
    </location>
</feature>
<evidence type="ECO:0000313" key="2">
    <source>
        <dbReference type="EMBL" id="RAL19419.1"/>
    </source>
</evidence>
<dbReference type="Proteomes" id="UP000248689">
    <property type="component" value="Unassembled WGS sequence"/>
</dbReference>
<name>A0A328BZ99_9PAST</name>
<dbReference type="GO" id="GO:0003677">
    <property type="term" value="F:DNA binding"/>
    <property type="evidence" value="ECO:0007669"/>
    <property type="project" value="UniProtKB-KW"/>
</dbReference>
<comment type="caution">
    <text evidence="2">The sequence shown here is derived from an EMBL/GenBank/DDBJ whole genome shotgun (WGS) entry which is preliminary data.</text>
</comment>
<reference evidence="3" key="1">
    <citation type="submission" date="2018-02" db="EMBL/GenBank/DDBJ databases">
        <title>Glaesserella australis sp. nov., isolated from the lungs of pigs.</title>
        <authorList>
            <person name="Turni C."/>
            <person name="Christensen H."/>
        </authorList>
    </citation>
    <scope>NUCLEOTIDE SEQUENCE [LARGE SCALE GENOMIC DNA]</scope>
    <source>
        <strain evidence="3">HS4635</strain>
    </source>
</reference>